<sequence length="86" mass="9691">MFFWGWWVCRQNDVSEIEISDRVSASSFNPISDNLLLRHKIFIFVQLSQWFTGCSLSIHIGCFVFSPSSVRLSAPEATTEKGSTSG</sequence>
<evidence type="ECO:0000313" key="1">
    <source>
        <dbReference type="EMBL" id="CAA7016212.1"/>
    </source>
</evidence>
<gene>
    <name evidence="1" type="ORF">MERR_LOCUS3447</name>
</gene>
<dbReference type="EMBL" id="CACVBM020000222">
    <property type="protein sequence ID" value="CAA7016212.1"/>
    <property type="molecule type" value="Genomic_DNA"/>
</dbReference>
<accession>A0A6D2HNI7</accession>
<dbReference type="AlphaFoldDB" id="A0A6D2HNI7"/>
<keyword evidence="2" id="KW-1185">Reference proteome</keyword>
<proteinExistence type="predicted"/>
<evidence type="ECO:0000313" key="2">
    <source>
        <dbReference type="Proteomes" id="UP000467841"/>
    </source>
</evidence>
<organism evidence="1 2">
    <name type="scientific">Microthlaspi erraticum</name>
    <dbReference type="NCBI Taxonomy" id="1685480"/>
    <lineage>
        <taxon>Eukaryota</taxon>
        <taxon>Viridiplantae</taxon>
        <taxon>Streptophyta</taxon>
        <taxon>Embryophyta</taxon>
        <taxon>Tracheophyta</taxon>
        <taxon>Spermatophyta</taxon>
        <taxon>Magnoliopsida</taxon>
        <taxon>eudicotyledons</taxon>
        <taxon>Gunneridae</taxon>
        <taxon>Pentapetalae</taxon>
        <taxon>rosids</taxon>
        <taxon>malvids</taxon>
        <taxon>Brassicales</taxon>
        <taxon>Brassicaceae</taxon>
        <taxon>Coluteocarpeae</taxon>
        <taxon>Microthlaspi</taxon>
    </lineage>
</organism>
<protein>
    <submittedName>
        <fullName evidence="1">Uncharacterized protein</fullName>
    </submittedName>
</protein>
<dbReference type="Proteomes" id="UP000467841">
    <property type="component" value="Unassembled WGS sequence"/>
</dbReference>
<name>A0A6D2HNI7_9BRAS</name>
<comment type="caution">
    <text evidence="1">The sequence shown here is derived from an EMBL/GenBank/DDBJ whole genome shotgun (WGS) entry which is preliminary data.</text>
</comment>
<reference evidence="1" key="1">
    <citation type="submission" date="2020-01" db="EMBL/GenBank/DDBJ databases">
        <authorList>
            <person name="Mishra B."/>
        </authorList>
    </citation>
    <scope>NUCLEOTIDE SEQUENCE [LARGE SCALE GENOMIC DNA]</scope>
</reference>